<gene>
    <name evidence="8" type="ORF">FB473_002756</name>
</gene>
<evidence type="ECO:0000256" key="4">
    <source>
        <dbReference type="ARBA" id="ARBA00051231"/>
    </source>
</evidence>
<dbReference type="Pfam" id="PF22613">
    <property type="entry name" value="Transketolase_C_1"/>
    <property type="match status" value="1"/>
</dbReference>
<dbReference type="InterPro" id="IPR009014">
    <property type="entry name" value="Transketo_C/PFOR_II"/>
</dbReference>
<dbReference type="PANTHER" id="PTHR43825:SF4">
    <property type="entry name" value="PYRUVATE DEHYDROGENASE E1 COMPONENT"/>
    <property type="match status" value="1"/>
</dbReference>
<dbReference type="SUPFAM" id="SSF52518">
    <property type="entry name" value="Thiamin diphosphate-binding fold (THDP-binding)"/>
    <property type="match status" value="2"/>
</dbReference>
<reference evidence="8 9" key="1">
    <citation type="submission" date="2020-02" db="EMBL/GenBank/DDBJ databases">
        <title>Sequencing the genomes of 1000 actinobacteria strains.</title>
        <authorList>
            <person name="Klenk H.-P."/>
        </authorList>
    </citation>
    <scope>NUCLEOTIDE SEQUENCE [LARGE SCALE GENOMIC DNA]</scope>
    <source>
        <strain evidence="8 9">DSM 19609</strain>
    </source>
</reference>
<evidence type="ECO:0000256" key="1">
    <source>
        <dbReference type="ARBA" id="ARBA00001964"/>
    </source>
</evidence>
<feature type="domain" description="Transketolase-like C-terminal" evidence="7">
    <location>
        <begin position="633"/>
        <end position="764"/>
    </location>
</feature>
<dbReference type="InterPro" id="IPR005474">
    <property type="entry name" value="Transketolase_N"/>
</dbReference>
<dbReference type="Pfam" id="PF00456">
    <property type="entry name" value="Transketolase_N"/>
    <property type="match status" value="2"/>
</dbReference>
<evidence type="ECO:0000313" key="8">
    <source>
        <dbReference type="EMBL" id="NIH58064.1"/>
    </source>
</evidence>
<dbReference type="RefSeq" id="WP_167169721.1">
    <property type="nucleotide sequence ID" value="NZ_BAAAOO010000006.1"/>
</dbReference>
<feature type="domain" description="Transketolase N-terminal" evidence="5">
    <location>
        <begin position="67"/>
        <end position="229"/>
    </location>
</feature>
<dbReference type="InterPro" id="IPR029061">
    <property type="entry name" value="THDP-binding"/>
</dbReference>
<proteinExistence type="predicted"/>
<keyword evidence="9" id="KW-1185">Reference proteome</keyword>
<protein>
    <recommendedName>
        <fullName evidence="2">Pyruvate dehydrogenase E1 component</fullName>
    </recommendedName>
</protein>
<comment type="cofactor">
    <cofactor evidence="1">
        <name>thiamine diphosphate</name>
        <dbReference type="ChEBI" id="CHEBI:58937"/>
    </cofactor>
</comment>
<evidence type="ECO:0000259" key="6">
    <source>
        <dbReference type="Pfam" id="PF17831"/>
    </source>
</evidence>
<dbReference type="GO" id="GO:0004739">
    <property type="term" value="F:pyruvate dehydrogenase (acetyl-transferring) activity"/>
    <property type="evidence" value="ECO:0007669"/>
    <property type="project" value="UniProtKB-EC"/>
</dbReference>
<name>A0ABX0SJH0_9ACTN</name>
<evidence type="ECO:0000259" key="5">
    <source>
        <dbReference type="Pfam" id="PF00456"/>
    </source>
</evidence>
<dbReference type="Gene3D" id="3.40.50.920">
    <property type="match status" value="1"/>
</dbReference>
<comment type="catalytic activity">
    <reaction evidence="4">
        <text>N(6)-[(R)-lipoyl]-L-lysyl-[protein] + pyruvate + H(+) = N(6)-[(R)-S(8)-acetyldihydrolipoyl]-L-lysyl-[protein] + CO2</text>
        <dbReference type="Rhea" id="RHEA:19189"/>
        <dbReference type="Rhea" id="RHEA-COMP:10474"/>
        <dbReference type="Rhea" id="RHEA-COMP:10478"/>
        <dbReference type="ChEBI" id="CHEBI:15361"/>
        <dbReference type="ChEBI" id="CHEBI:15378"/>
        <dbReference type="ChEBI" id="CHEBI:16526"/>
        <dbReference type="ChEBI" id="CHEBI:83099"/>
        <dbReference type="ChEBI" id="CHEBI:83111"/>
        <dbReference type="EC" id="1.2.4.1"/>
    </reaction>
</comment>
<sequence length="781" mass="84160">MSGYKASDTSADLEVLDDIQQRVLWLATNMIEVANHRRPNPDGLKVGGHQASCASMVTLMTALYLHHLDADDLVAVKPHSSPVLHALNYLMGTLDASQLTALRRFGGLQAYPSRTKDPDRVDFSTGSVGLGPTATIFAATTRDYVNAHFGERPRSRFVAVLGDAELDEGNVWEAVHDPATTALGQVTWLVDFNRQSLDRIVPDVRISPWHAAFAAHGWQAIEVKYGHRLRRFVDDNDGGALLEWIDAMPNERYQSLFGLAPGDLRDRFLAGAPGEVDALLHDLDDQTVAGLVTDLGGHDLASVLDALRQSDADPTRPTVVFAYTHKGWGLPIQGQARNHAAVLTTEQVEQLRDRIGLTADTEWDRFAPDSPEGRLLAERAAHLRRSPRPSGPRPVVPVTTSPHVARPISTQEGFGRILVDLSRDERVRPYLVTTSPDVATSTNLAGWINRTGIFAEHERRTWSDDPMLRWRETPTGQHIELGISEMNMFSLLGQLGSAEAFSGQRLLPVGTLYDPFVCRGLDALIYAAYTGAGFVFAGTPSGVTLAPEGGSHQSTVTASIGTELPGVTYHEPAYVQALDWTLCDALARVAAADGVHPEVGYFRLSTRTIPQQPFADALARIGEASLRSQVLQGAYRLRAADEDDAPRPRVTLAATGAVMPEVLAAADELSDEGVAVDVVDITSPGRLYRAWRRGVEDGIGSARVPDLPGVLRACFPHRAPIVTVQDASSHHLAWLGGALGVCSASLGVDAFGQSGAVADLYAAHRLDAGSVVNAALGVMGL</sequence>
<dbReference type="SUPFAM" id="SSF52922">
    <property type="entry name" value="TK C-terminal domain-like"/>
    <property type="match status" value="1"/>
</dbReference>
<dbReference type="Gene3D" id="3.40.50.970">
    <property type="match status" value="2"/>
</dbReference>
<feature type="domain" description="Transketolase N-terminal" evidence="5">
    <location>
        <begin position="293"/>
        <end position="360"/>
    </location>
</feature>
<dbReference type="Pfam" id="PF17831">
    <property type="entry name" value="PDH_E1_M"/>
    <property type="match status" value="1"/>
</dbReference>
<keyword evidence="8" id="KW-0560">Oxidoreductase</keyword>
<keyword evidence="8" id="KW-0670">Pyruvate</keyword>
<evidence type="ECO:0000256" key="2">
    <source>
        <dbReference type="ARBA" id="ARBA00017172"/>
    </source>
</evidence>
<dbReference type="InterPro" id="IPR041621">
    <property type="entry name" value="PDH_E1_M"/>
</dbReference>
<dbReference type="EMBL" id="JAAMOZ010000002">
    <property type="protein sequence ID" value="NIH58064.1"/>
    <property type="molecule type" value="Genomic_DNA"/>
</dbReference>
<dbReference type="Proteomes" id="UP000749311">
    <property type="component" value="Unassembled WGS sequence"/>
</dbReference>
<organism evidence="8 9">
    <name type="scientific">Brooklawnia cerclae</name>
    <dbReference type="NCBI Taxonomy" id="349934"/>
    <lineage>
        <taxon>Bacteria</taxon>
        <taxon>Bacillati</taxon>
        <taxon>Actinomycetota</taxon>
        <taxon>Actinomycetes</taxon>
        <taxon>Propionibacteriales</taxon>
        <taxon>Propionibacteriaceae</taxon>
        <taxon>Brooklawnia</taxon>
    </lineage>
</organism>
<evidence type="ECO:0000259" key="7">
    <source>
        <dbReference type="Pfam" id="PF22613"/>
    </source>
</evidence>
<evidence type="ECO:0000256" key="3">
    <source>
        <dbReference type="ARBA" id="ARBA00023052"/>
    </source>
</evidence>
<comment type="caution">
    <text evidence="8">The sequence shown here is derived from an EMBL/GenBank/DDBJ whole genome shotgun (WGS) entry which is preliminary data.</text>
</comment>
<accession>A0ABX0SJH0</accession>
<dbReference type="PIRSF" id="PIRSF000156">
    <property type="entry name" value="Pyruvate_dh_E1"/>
    <property type="match status" value="1"/>
</dbReference>
<feature type="domain" description="Pyruvate dehydrogenase E1 component middle" evidence="6">
    <location>
        <begin position="404"/>
        <end position="591"/>
    </location>
</feature>
<dbReference type="InterPro" id="IPR055152">
    <property type="entry name" value="Transketolase-like_C_2"/>
</dbReference>
<keyword evidence="3" id="KW-0786">Thiamine pyrophosphate</keyword>
<dbReference type="InterPro" id="IPR051157">
    <property type="entry name" value="PDH/Transketolase"/>
</dbReference>
<dbReference type="PANTHER" id="PTHR43825">
    <property type="entry name" value="PYRUVATE DEHYDROGENASE E1 COMPONENT"/>
    <property type="match status" value="1"/>
</dbReference>
<dbReference type="InterPro" id="IPR004660">
    <property type="entry name" value="PDH_E1"/>
</dbReference>
<evidence type="ECO:0000313" key="9">
    <source>
        <dbReference type="Proteomes" id="UP000749311"/>
    </source>
</evidence>